<gene>
    <name evidence="2" type="ORF">B296_00028935</name>
</gene>
<reference evidence="2 3" key="1">
    <citation type="journal article" date="2014" name="Agronomy (Basel)">
        <title>A Draft Genome Sequence for Ensete ventricosum, the Drought-Tolerant Tree Against Hunger.</title>
        <authorList>
            <person name="Harrison J."/>
            <person name="Moore K.A."/>
            <person name="Paszkiewicz K."/>
            <person name="Jones T."/>
            <person name="Grant M."/>
            <person name="Ambacheew D."/>
            <person name="Muzemil S."/>
            <person name="Studholme D.J."/>
        </authorList>
    </citation>
    <scope>NUCLEOTIDE SEQUENCE [LARGE SCALE GENOMIC DNA]</scope>
</reference>
<comment type="caution">
    <text evidence="2">The sequence shown here is derived from an EMBL/GenBank/DDBJ whole genome shotgun (WGS) entry which is preliminary data.</text>
</comment>
<protein>
    <submittedName>
        <fullName evidence="2">Uncharacterized protein</fullName>
    </submittedName>
</protein>
<sequence>MTQSDRPRGEVHVSYSRLSGPCTMHATRRPPHTSASTFANAPGTRGAPLEDDPSPAPAGPTLPVLPSSFPFTPGARRSTGIARLVVVPARMIRGVARRLRGRSGVGRSHPHRSDGCLRTTPADLRMKVEMDRRLMAKGERKAQGNMPASPAAAASSCFHARGRRMGCCRGEAKRRITASRIPVLRRVPHLYPTCAAPSPCLPLPRDPSTAHYF</sequence>
<feature type="compositionally biased region" description="Basic and acidic residues" evidence="1">
    <location>
        <begin position="1"/>
        <end position="11"/>
    </location>
</feature>
<accession>A0A426Y1I0</accession>
<evidence type="ECO:0000313" key="2">
    <source>
        <dbReference type="EMBL" id="RRT45638.1"/>
    </source>
</evidence>
<evidence type="ECO:0000256" key="1">
    <source>
        <dbReference type="SAM" id="MobiDB-lite"/>
    </source>
</evidence>
<proteinExistence type="predicted"/>
<dbReference type="AlphaFoldDB" id="A0A426Y1I0"/>
<organism evidence="2 3">
    <name type="scientific">Ensete ventricosum</name>
    <name type="common">Abyssinian banana</name>
    <name type="synonym">Musa ensete</name>
    <dbReference type="NCBI Taxonomy" id="4639"/>
    <lineage>
        <taxon>Eukaryota</taxon>
        <taxon>Viridiplantae</taxon>
        <taxon>Streptophyta</taxon>
        <taxon>Embryophyta</taxon>
        <taxon>Tracheophyta</taxon>
        <taxon>Spermatophyta</taxon>
        <taxon>Magnoliopsida</taxon>
        <taxon>Liliopsida</taxon>
        <taxon>Zingiberales</taxon>
        <taxon>Musaceae</taxon>
        <taxon>Ensete</taxon>
    </lineage>
</organism>
<feature type="region of interest" description="Disordered" evidence="1">
    <location>
        <begin position="1"/>
        <end position="62"/>
    </location>
</feature>
<evidence type="ECO:0000313" key="3">
    <source>
        <dbReference type="Proteomes" id="UP000287651"/>
    </source>
</evidence>
<name>A0A426Y1I0_ENSVE</name>
<dbReference type="EMBL" id="AMZH03015700">
    <property type="protein sequence ID" value="RRT45638.1"/>
    <property type="molecule type" value="Genomic_DNA"/>
</dbReference>
<dbReference type="Proteomes" id="UP000287651">
    <property type="component" value="Unassembled WGS sequence"/>
</dbReference>